<comment type="similarity">
    <text evidence="2">Belongs to the EamA transporter family.</text>
</comment>
<dbReference type="InterPro" id="IPR050638">
    <property type="entry name" value="AA-Vitamin_Transporters"/>
</dbReference>
<dbReference type="PANTHER" id="PTHR32322:SF2">
    <property type="entry name" value="EAMA DOMAIN-CONTAINING PROTEIN"/>
    <property type="match status" value="1"/>
</dbReference>
<keyword evidence="3 6" id="KW-0812">Transmembrane</keyword>
<dbReference type="InterPro" id="IPR037185">
    <property type="entry name" value="EmrE-like"/>
</dbReference>
<keyword evidence="4 6" id="KW-1133">Transmembrane helix</keyword>
<keyword evidence="5 6" id="KW-0472">Membrane</keyword>
<accession>A0ABN6PK63</accession>
<feature type="transmembrane region" description="Helical" evidence="6">
    <location>
        <begin position="218"/>
        <end position="236"/>
    </location>
</feature>
<protein>
    <recommendedName>
        <fullName evidence="7">EamA domain-containing protein</fullName>
    </recommendedName>
</protein>
<evidence type="ECO:0000313" key="8">
    <source>
        <dbReference type="EMBL" id="BDI04278.1"/>
    </source>
</evidence>
<keyword evidence="9" id="KW-1185">Reference proteome</keyword>
<feature type="transmembrane region" description="Helical" evidence="6">
    <location>
        <begin position="242"/>
        <end position="267"/>
    </location>
</feature>
<dbReference type="Pfam" id="PF00892">
    <property type="entry name" value="EamA"/>
    <property type="match status" value="2"/>
</dbReference>
<feature type="domain" description="EamA" evidence="7">
    <location>
        <begin position="39"/>
        <end position="170"/>
    </location>
</feature>
<evidence type="ECO:0000256" key="2">
    <source>
        <dbReference type="ARBA" id="ARBA00007362"/>
    </source>
</evidence>
<feature type="transmembrane region" description="Helical" evidence="6">
    <location>
        <begin position="184"/>
        <end position="206"/>
    </location>
</feature>
<sequence length="323" mass="34190">MSNTSSSSHPDAAPPRPVAPVIAANAVAAAVNPHLDGRAILTLLLCCALWGLNQVAIKAVLPEVPSLVQFSVRSVLAFALVLGWMGWRGIRWREHRHTLAPGLLAGLLFAVEFALVFVGLQYTTAARSVVFINTSPFVVALVLAAVLPAERLRPLQMAGLLLAFAAIAWAFGDGLSTAGDGRAWLGDLLVLGAALLWGLTTVTIRLSSLRAAPFELTLAYQLGMAALLAPLGAWLAGQSMPAQWSLLALGSLFYQAVIVTFASYLLWFWLLTRYAATKVQAFVFLSPVFGTLFAGLLLGEPLTAALLAALAGVALGLTLLNRR</sequence>
<evidence type="ECO:0000256" key="3">
    <source>
        <dbReference type="ARBA" id="ARBA00022692"/>
    </source>
</evidence>
<feature type="transmembrane region" description="Helical" evidence="6">
    <location>
        <begin position="304"/>
        <end position="320"/>
    </location>
</feature>
<feature type="domain" description="EamA" evidence="7">
    <location>
        <begin position="185"/>
        <end position="321"/>
    </location>
</feature>
<feature type="transmembrane region" description="Helical" evidence="6">
    <location>
        <begin position="99"/>
        <end position="122"/>
    </location>
</feature>
<evidence type="ECO:0000256" key="4">
    <source>
        <dbReference type="ARBA" id="ARBA00022989"/>
    </source>
</evidence>
<dbReference type="Proteomes" id="UP001057498">
    <property type="component" value="Chromosome"/>
</dbReference>
<evidence type="ECO:0000256" key="6">
    <source>
        <dbReference type="SAM" id="Phobius"/>
    </source>
</evidence>
<feature type="transmembrane region" description="Helical" evidence="6">
    <location>
        <begin position="279"/>
        <end position="298"/>
    </location>
</feature>
<name>A0ABN6PK63_9BURK</name>
<evidence type="ECO:0000256" key="1">
    <source>
        <dbReference type="ARBA" id="ARBA00004141"/>
    </source>
</evidence>
<organism evidence="8 9">
    <name type="scientific">Sphaerotilus microaerophilus</name>
    <dbReference type="NCBI Taxonomy" id="2914710"/>
    <lineage>
        <taxon>Bacteria</taxon>
        <taxon>Pseudomonadati</taxon>
        <taxon>Pseudomonadota</taxon>
        <taxon>Betaproteobacteria</taxon>
        <taxon>Burkholderiales</taxon>
        <taxon>Sphaerotilaceae</taxon>
        <taxon>Sphaerotilus</taxon>
    </lineage>
</organism>
<reference evidence="8" key="1">
    <citation type="submission" date="2022-04" db="EMBL/GenBank/DDBJ databases">
        <title>Whole genome sequence of Sphaerotilus sp. FB-5.</title>
        <authorList>
            <person name="Takeda M."/>
            <person name="Narihara S."/>
            <person name="Akimoto M."/>
            <person name="Akimoto R."/>
            <person name="Nishiyashiki S."/>
            <person name="Murakami T."/>
        </authorList>
    </citation>
    <scope>NUCLEOTIDE SEQUENCE</scope>
    <source>
        <strain evidence="8">FB-5</strain>
    </source>
</reference>
<feature type="transmembrane region" description="Helical" evidence="6">
    <location>
        <begin position="67"/>
        <end position="87"/>
    </location>
</feature>
<gene>
    <name evidence="8" type="ORF">CATMQ487_12480</name>
</gene>
<feature type="transmembrane region" description="Helical" evidence="6">
    <location>
        <begin position="154"/>
        <end position="172"/>
    </location>
</feature>
<dbReference type="SUPFAM" id="SSF103481">
    <property type="entry name" value="Multidrug resistance efflux transporter EmrE"/>
    <property type="match status" value="2"/>
</dbReference>
<feature type="transmembrane region" description="Helical" evidence="6">
    <location>
        <begin position="128"/>
        <end position="147"/>
    </location>
</feature>
<dbReference type="InterPro" id="IPR000620">
    <property type="entry name" value="EamA_dom"/>
</dbReference>
<dbReference type="PANTHER" id="PTHR32322">
    <property type="entry name" value="INNER MEMBRANE TRANSPORTER"/>
    <property type="match status" value="1"/>
</dbReference>
<dbReference type="RefSeq" id="WP_251972414.1">
    <property type="nucleotide sequence ID" value="NZ_AP025730.1"/>
</dbReference>
<proteinExistence type="inferred from homology"/>
<dbReference type="EMBL" id="AP025730">
    <property type="protein sequence ID" value="BDI04278.1"/>
    <property type="molecule type" value="Genomic_DNA"/>
</dbReference>
<evidence type="ECO:0000259" key="7">
    <source>
        <dbReference type="Pfam" id="PF00892"/>
    </source>
</evidence>
<evidence type="ECO:0000313" key="9">
    <source>
        <dbReference type="Proteomes" id="UP001057498"/>
    </source>
</evidence>
<comment type="subcellular location">
    <subcellularLocation>
        <location evidence="1">Membrane</location>
        <topology evidence="1">Multi-pass membrane protein</topology>
    </subcellularLocation>
</comment>
<evidence type="ECO:0000256" key="5">
    <source>
        <dbReference type="ARBA" id="ARBA00023136"/>
    </source>
</evidence>